<evidence type="ECO:0000313" key="2">
    <source>
        <dbReference type="Proteomes" id="UP000007882"/>
    </source>
</evidence>
<dbReference type="STRING" id="512565.AMIS_58980"/>
<dbReference type="EMBL" id="AP012319">
    <property type="protein sequence ID" value="BAL91118.1"/>
    <property type="molecule type" value="Genomic_DNA"/>
</dbReference>
<gene>
    <name evidence="1" type="ordered locus">AMIS_58980</name>
</gene>
<dbReference type="Pfam" id="PF05834">
    <property type="entry name" value="Lycopene_cycl"/>
    <property type="match status" value="1"/>
</dbReference>
<dbReference type="InterPro" id="IPR036188">
    <property type="entry name" value="FAD/NAD-bd_sf"/>
</dbReference>
<dbReference type="SUPFAM" id="SSF51905">
    <property type="entry name" value="FAD/NAD(P)-binding domain"/>
    <property type="match status" value="1"/>
</dbReference>
<accession>I0HDN1</accession>
<dbReference type="HOGENOM" id="CLU_042644_0_0_11"/>
<dbReference type="eggNOG" id="COG0644">
    <property type="taxonomic scope" value="Bacteria"/>
</dbReference>
<reference evidence="1 2" key="1">
    <citation type="submission" date="2012-02" db="EMBL/GenBank/DDBJ databases">
        <title>Complete genome sequence of Actinoplanes missouriensis 431 (= NBRC 102363).</title>
        <authorList>
            <person name="Ohnishi Y."/>
            <person name="Ishikawa J."/>
            <person name="Sekine M."/>
            <person name="Hosoyama A."/>
            <person name="Harada T."/>
            <person name="Narita H."/>
            <person name="Hata T."/>
            <person name="Konno Y."/>
            <person name="Tutikane K."/>
            <person name="Fujita N."/>
            <person name="Horinouchi S."/>
            <person name="Hayakawa M."/>
        </authorList>
    </citation>
    <scope>NUCLEOTIDE SEQUENCE [LARGE SCALE GENOMIC DNA]</scope>
    <source>
        <strain evidence="2">ATCC 14538 / DSM 43046 / CBS 188.64 / JCM 3121 / NBRC 102363 / NCIMB 12654 / NRRL B-3342 / UNCC 431</strain>
    </source>
</reference>
<sequence length="384" mass="41984">MEVDLALVGYGGAAALVLAALTRAGVTDLRVAVIDPVPGAKPRTWAYWTGPTDDLDRVLDAQWPGVDLFGPTGRRQRIELSPLRYAMVRSEPVFGLAAEAAERLNARTMVANVERLADDGAGVDVIDDGEATVARARWVLDSRPAKPVTVGRTFWLQHFRGWWVRSAEDLFDPASAVLMDFRTPQPARGVSFGYVLPTGPRTALIEYTEFSPSRLDDAGYDGALRAYVKQLGLDRLVVDEVEDGAIPMTDARFDPRPSARVVRIGTAGGATRPSTGYTFSAMRRQATEIAQLIRSGRDPVPGAAYPRRHLWMDAVALRAWDGGLVSAPEFFERLFLRNPADRVLRFLDGQTTPAEELALMASTPLVPMSRAAAEVGFSSLSRRF</sequence>
<organism evidence="1 2">
    <name type="scientific">Actinoplanes missouriensis (strain ATCC 14538 / DSM 43046 / CBS 188.64 / JCM 3121 / NBRC 102363 / NCIMB 12654 / NRRL B-3342 / UNCC 431)</name>
    <dbReference type="NCBI Taxonomy" id="512565"/>
    <lineage>
        <taxon>Bacteria</taxon>
        <taxon>Bacillati</taxon>
        <taxon>Actinomycetota</taxon>
        <taxon>Actinomycetes</taxon>
        <taxon>Micromonosporales</taxon>
        <taxon>Micromonosporaceae</taxon>
        <taxon>Actinoplanes</taxon>
    </lineage>
</organism>
<name>I0HDN1_ACTM4</name>
<dbReference type="AlphaFoldDB" id="I0HDN1"/>
<dbReference type="PATRIC" id="fig|512565.3.peg.5894"/>
<evidence type="ECO:0000313" key="1">
    <source>
        <dbReference type="EMBL" id="BAL91118.1"/>
    </source>
</evidence>
<dbReference type="Proteomes" id="UP000007882">
    <property type="component" value="Chromosome"/>
</dbReference>
<keyword evidence="2" id="KW-1185">Reference proteome</keyword>
<dbReference type="KEGG" id="ams:AMIS_58980"/>
<protein>
    <submittedName>
        <fullName evidence="1">Putative lycopene cyclase</fullName>
    </submittedName>
</protein>
<proteinExistence type="predicted"/>